<comment type="caution">
    <text evidence="2">The sequence shown here is derived from an EMBL/GenBank/DDBJ whole genome shotgun (WGS) entry which is preliminary data.</text>
</comment>
<dbReference type="EMBL" id="QJKJ01007201">
    <property type="protein sequence ID" value="RDX83930.1"/>
    <property type="molecule type" value="Genomic_DNA"/>
</dbReference>
<name>A0A371G070_MUCPR</name>
<protein>
    <submittedName>
        <fullName evidence="2">Uncharacterized protein</fullName>
    </submittedName>
</protein>
<evidence type="ECO:0000256" key="1">
    <source>
        <dbReference type="SAM" id="MobiDB-lite"/>
    </source>
</evidence>
<sequence>MTRDHLTLHSKSQIHSWQPSQESMNEPSSLCSLTTGVERKYWISDFVHSFHPEKAVFLFHPFPCAHMLCIEDNASFKCVCVCVCGGGGDDLFGFVISFLFRACSISFSLDGAAKDWLYLQPVLFNT</sequence>
<dbReference type="AlphaFoldDB" id="A0A371G070"/>
<reference evidence="2" key="1">
    <citation type="submission" date="2018-05" db="EMBL/GenBank/DDBJ databases">
        <title>Draft genome of Mucuna pruriens seed.</title>
        <authorList>
            <person name="Nnadi N.E."/>
            <person name="Vos R."/>
            <person name="Hasami M.H."/>
            <person name="Devisetty U.K."/>
            <person name="Aguiy J.C."/>
        </authorList>
    </citation>
    <scope>NUCLEOTIDE SEQUENCE [LARGE SCALE GENOMIC DNA]</scope>
    <source>
        <strain evidence="2">JCA_2017</strain>
    </source>
</reference>
<dbReference type="Proteomes" id="UP000257109">
    <property type="component" value="Unassembled WGS sequence"/>
</dbReference>
<feature type="non-terminal residue" evidence="2">
    <location>
        <position position="1"/>
    </location>
</feature>
<evidence type="ECO:0000313" key="2">
    <source>
        <dbReference type="EMBL" id="RDX83930.1"/>
    </source>
</evidence>
<accession>A0A371G070</accession>
<feature type="region of interest" description="Disordered" evidence="1">
    <location>
        <begin position="1"/>
        <end position="26"/>
    </location>
</feature>
<proteinExistence type="predicted"/>
<keyword evidence="3" id="KW-1185">Reference proteome</keyword>
<gene>
    <name evidence="2" type="ORF">CR513_35106</name>
</gene>
<evidence type="ECO:0000313" key="3">
    <source>
        <dbReference type="Proteomes" id="UP000257109"/>
    </source>
</evidence>
<organism evidence="2 3">
    <name type="scientific">Mucuna pruriens</name>
    <name type="common">Velvet bean</name>
    <name type="synonym">Dolichos pruriens</name>
    <dbReference type="NCBI Taxonomy" id="157652"/>
    <lineage>
        <taxon>Eukaryota</taxon>
        <taxon>Viridiplantae</taxon>
        <taxon>Streptophyta</taxon>
        <taxon>Embryophyta</taxon>
        <taxon>Tracheophyta</taxon>
        <taxon>Spermatophyta</taxon>
        <taxon>Magnoliopsida</taxon>
        <taxon>eudicotyledons</taxon>
        <taxon>Gunneridae</taxon>
        <taxon>Pentapetalae</taxon>
        <taxon>rosids</taxon>
        <taxon>fabids</taxon>
        <taxon>Fabales</taxon>
        <taxon>Fabaceae</taxon>
        <taxon>Papilionoideae</taxon>
        <taxon>50 kb inversion clade</taxon>
        <taxon>NPAAA clade</taxon>
        <taxon>indigoferoid/millettioid clade</taxon>
        <taxon>Phaseoleae</taxon>
        <taxon>Mucuna</taxon>
    </lineage>
</organism>
<feature type="compositionally biased region" description="Polar residues" evidence="1">
    <location>
        <begin position="9"/>
        <end position="26"/>
    </location>
</feature>